<evidence type="ECO:0000313" key="1">
    <source>
        <dbReference type="EMBL" id="BAS79147.1"/>
    </source>
</evidence>
<sequence>ALSSRPHALIALPPHYSSRRASSLCASSLVPAAAAAAAAFHHGLPPPAPCWFPHGKPVPTAIVAASIKIIVSCGPSE</sequence>
<evidence type="ECO:0000313" key="2">
    <source>
        <dbReference type="Proteomes" id="UP000059680"/>
    </source>
</evidence>
<dbReference type="EMBL" id="AP014958">
    <property type="protein sequence ID" value="BAS79147.1"/>
    <property type="molecule type" value="Genomic_DNA"/>
</dbReference>
<dbReference type="AlphaFoldDB" id="A0A0P0VK60"/>
<dbReference type="Proteomes" id="UP000059680">
    <property type="component" value="Chromosome 2"/>
</dbReference>
<reference evidence="1 2" key="3">
    <citation type="journal article" date="2013" name="Rice">
        <title>Improvement of the Oryza sativa Nipponbare reference genome using next generation sequence and optical map data.</title>
        <authorList>
            <person name="Kawahara Y."/>
            <person name="de la Bastide M."/>
            <person name="Hamilton J.P."/>
            <person name="Kanamori H."/>
            <person name="McCombie W.R."/>
            <person name="Ouyang S."/>
            <person name="Schwartz D.C."/>
            <person name="Tanaka T."/>
            <person name="Wu J."/>
            <person name="Zhou S."/>
            <person name="Childs K.L."/>
            <person name="Davidson R.M."/>
            <person name="Lin H."/>
            <person name="Quesada-Ocampo L."/>
            <person name="Vaillancourt B."/>
            <person name="Sakai H."/>
            <person name="Lee S.S."/>
            <person name="Kim J."/>
            <person name="Numa H."/>
            <person name="Itoh T."/>
            <person name="Buell C.R."/>
            <person name="Matsumoto T."/>
        </authorList>
    </citation>
    <scope>NUCLEOTIDE SEQUENCE [LARGE SCALE GENOMIC DNA]</scope>
    <source>
        <strain evidence="2">cv. Nipponbare</strain>
    </source>
</reference>
<organism evidence="1 2">
    <name type="scientific">Oryza sativa subsp. japonica</name>
    <name type="common">Rice</name>
    <dbReference type="NCBI Taxonomy" id="39947"/>
    <lineage>
        <taxon>Eukaryota</taxon>
        <taxon>Viridiplantae</taxon>
        <taxon>Streptophyta</taxon>
        <taxon>Embryophyta</taxon>
        <taxon>Tracheophyta</taxon>
        <taxon>Spermatophyta</taxon>
        <taxon>Magnoliopsida</taxon>
        <taxon>Liliopsida</taxon>
        <taxon>Poales</taxon>
        <taxon>Poaceae</taxon>
        <taxon>BOP clade</taxon>
        <taxon>Oryzoideae</taxon>
        <taxon>Oryzeae</taxon>
        <taxon>Oryzinae</taxon>
        <taxon>Oryza</taxon>
        <taxon>Oryza sativa</taxon>
    </lineage>
</organism>
<feature type="non-terminal residue" evidence="1">
    <location>
        <position position="77"/>
    </location>
</feature>
<dbReference type="InParanoid" id="A0A0P0VK60"/>
<accession>A0A0P0VK60</accession>
<reference evidence="1 2" key="2">
    <citation type="journal article" date="2013" name="Plant Cell Physiol.">
        <title>Rice Annotation Project Database (RAP-DB): an integrative and interactive database for rice genomics.</title>
        <authorList>
            <person name="Sakai H."/>
            <person name="Lee S.S."/>
            <person name="Tanaka T."/>
            <person name="Numa H."/>
            <person name="Kim J."/>
            <person name="Kawahara Y."/>
            <person name="Wakimoto H."/>
            <person name="Yang C.C."/>
            <person name="Iwamoto M."/>
            <person name="Abe T."/>
            <person name="Yamada Y."/>
            <person name="Muto A."/>
            <person name="Inokuchi H."/>
            <person name="Ikemura T."/>
            <person name="Matsumoto T."/>
            <person name="Sasaki T."/>
            <person name="Itoh T."/>
        </authorList>
    </citation>
    <scope>NUCLEOTIDE SEQUENCE [LARGE SCALE GENOMIC DNA]</scope>
    <source>
        <strain evidence="2">cv. Nipponbare</strain>
    </source>
</reference>
<reference evidence="2" key="1">
    <citation type="journal article" date="2005" name="Nature">
        <title>The map-based sequence of the rice genome.</title>
        <authorList>
            <consortium name="International rice genome sequencing project (IRGSP)"/>
            <person name="Matsumoto T."/>
            <person name="Wu J."/>
            <person name="Kanamori H."/>
            <person name="Katayose Y."/>
            <person name="Fujisawa M."/>
            <person name="Namiki N."/>
            <person name="Mizuno H."/>
            <person name="Yamamoto K."/>
            <person name="Antonio B.A."/>
            <person name="Baba T."/>
            <person name="Sakata K."/>
            <person name="Nagamura Y."/>
            <person name="Aoki H."/>
            <person name="Arikawa K."/>
            <person name="Arita K."/>
            <person name="Bito T."/>
            <person name="Chiden Y."/>
            <person name="Fujitsuka N."/>
            <person name="Fukunaka R."/>
            <person name="Hamada M."/>
            <person name="Harada C."/>
            <person name="Hayashi A."/>
            <person name="Hijishita S."/>
            <person name="Honda M."/>
            <person name="Hosokawa S."/>
            <person name="Ichikawa Y."/>
            <person name="Idonuma A."/>
            <person name="Iijima M."/>
            <person name="Ikeda M."/>
            <person name="Ikeno M."/>
            <person name="Ito K."/>
            <person name="Ito S."/>
            <person name="Ito T."/>
            <person name="Ito Y."/>
            <person name="Ito Y."/>
            <person name="Iwabuchi A."/>
            <person name="Kamiya K."/>
            <person name="Karasawa W."/>
            <person name="Kurita K."/>
            <person name="Katagiri S."/>
            <person name="Kikuta A."/>
            <person name="Kobayashi H."/>
            <person name="Kobayashi N."/>
            <person name="Machita K."/>
            <person name="Maehara T."/>
            <person name="Masukawa M."/>
            <person name="Mizubayashi T."/>
            <person name="Mukai Y."/>
            <person name="Nagasaki H."/>
            <person name="Nagata Y."/>
            <person name="Naito S."/>
            <person name="Nakashima M."/>
            <person name="Nakama Y."/>
            <person name="Nakamichi Y."/>
            <person name="Nakamura M."/>
            <person name="Meguro A."/>
            <person name="Negishi M."/>
            <person name="Ohta I."/>
            <person name="Ohta T."/>
            <person name="Okamoto M."/>
            <person name="Ono N."/>
            <person name="Saji S."/>
            <person name="Sakaguchi M."/>
            <person name="Sakai K."/>
            <person name="Shibata M."/>
            <person name="Shimokawa T."/>
            <person name="Song J."/>
            <person name="Takazaki Y."/>
            <person name="Terasawa K."/>
            <person name="Tsugane M."/>
            <person name="Tsuji K."/>
            <person name="Ueda S."/>
            <person name="Waki K."/>
            <person name="Yamagata H."/>
            <person name="Yamamoto M."/>
            <person name="Yamamoto S."/>
            <person name="Yamane H."/>
            <person name="Yoshiki S."/>
            <person name="Yoshihara R."/>
            <person name="Yukawa K."/>
            <person name="Zhong H."/>
            <person name="Yano M."/>
            <person name="Yuan Q."/>
            <person name="Ouyang S."/>
            <person name="Liu J."/>
            <person name="Jones K.M."/>
            <person name="Gansberger K."/>
            <person name="Moffat K."/>
            <person name="Hill J."/>
            <person name="Bera J."/>
            <person name="Fadrosh D."/>
            <person name="Jin S."/>
            <person name="Johri S."/>
            <person name="Kim M."/>
            <person name="Overton L."/>
            <person name="Reardon M."/>
            <person name="Tsitrin T."/>
            <person name="Vuong H."/>
            <person name="Weaver B."/>
            <person name="Ciecko A."/>
            <person name="Tallon L."/>
            <person name="Jackson J."/>
            <person name="Pai G."/>
            <person name="Aken S.V."/>
            <person name="Utterback T."/>
            <person name="Reidmuller S."/>
            <person name="Feldblyum T."/>
            <person name="Hsiao J."/>
            <person name="Zismann V."/>
            <person name="Iobst S."/>
            <person name="de Vazeille A.R."/>
            <person name="Buell C.R."/>
            <person name="Ying K."/>
            <person name="Li Y."/>
            <person name="Lu T."/>
            <person name="Huang Y."/>
            <person name="Zhao Q."/>
            <person name="Feng Q."/>
            <person name="Zhang L."/>
            <person name="Zhu J."/>
            <person name="Weng Q."/>
            <person name="Mu J."/>
            <person name="Lu Y."/>
            <person name="Fan D."/>
            <person name="Liu Y."/>
            <person name="Guan J."/>
            <person name="Zhang Y."/>
            <person name="Yu S."/>
            <person name="Liu X."/>
            <person name="Zhang Y."/>
            <person name="Hong G."/>
            <person name="Han B."/>
            <person name="Choisne N."/>
            <person name="Demange N."/>
            <person name="Orjeda G."/>
            <person name="Samain S."/>
            <person name="Cattolico L."/>
            <person name="Pelletier E."/>
            <person name="Couloux A."/>
            <person name="Segurens B."/>
            <person name="Wincker P."/>
            <person name="D'Hont A."/>
            <person name="Scarpelli C."/>
            <person name="Weissenbach J."/>
            <person name="Salanoubat M."/>
            <person name="Quetier F."/>
            <person name="Yu Y."/>
            <person name="Kim H.R."/>
            <person name="Rambo T."/>
            <person name="Currie J."/>
            <person name="Collura K."/>
            <person name="Luo M."/>
            <person name="Yang T."/>
            <person name="Ammiraju J.S.S."/>
            <person name="Engler F."/>
            <person name="Soderlund C."/>
            <person name="Wing R.A."/>
            <person name="Palmer L.E."/>
            <person name="de la Bastide M."/>
            <person name="Spiegel L."/>
            <person name="Nascimento L."/>
            <person name="Zutavern T."/>
            <person name="O'Shaughnessy A."/>
            <person name="Dike S."/>
            <person name="Dedhia N."/>
            <person name="Preston R."/>
            <person name="Balija V."/>
            <person name="McCombie W.R."/>
            <person name="Chow T."/>
            <person name="Chen H."/>
            <person name="Chung M."/>
            <person name="Chen C."/>
            <person name="Shaw J."/>
            <person name="Wu H."/>
            <person name="Hsiao K."/>
            <person name="Chao Y."/>
            <person name="Chu M."/>
            <person name="Cheng C."/>
            <person name="Hour A."/>
            <person name="Lee P."/>
            <person name="Lin S."/>
            <person name="Lin Y."/>
            <person name="Liou J."/>
            <person name="Liu S."/>
            <person name="Hsing Y."/>
            <person name="Raghuvanshi S."/>
            <person name="Mohanty A."/>
            <person name="Bharti A.K."/>
            <person name="Gaur A."/>
            <person name="Gupta V."/>
            <person name="Kumar D."/>
            <person name="Ravi V."/>
            <person name="Vij S."/>
            <person name="Kapur A."/>
            <person name="Khurana P."/>
            <person name="Khurana P."/>
            <person name="Khurana J.P."/>
            <person name="Tyagi A.K."/>
            <person name="Gaikwad K."/>
            <person name="Singh A."/>
            <person name="Dalal V."/>
            <person name="Srivastava S."/>
            <person name="Dixit A."/>
            <person name="Pal A.K."/>
            <person name="Ghazi I.A."/>
            <person name="Yadav M."/>
            <person name="Pandit A."/>
            <person name="Bhargava A."/>
            <person name="Sureshbabu K."/>
            <person name="Batra K."/>
            <person name="Sharma T.R."/>
            <person name="Mohapatra T."/>
            <person name="Singh N.K."/>
            <person name="Messing J."/>
            <person name="Nelson A.B."/>
            <person name="Fuks G."/>
            <person name="Kavchok S."/>
            <person name="Keizer G."/>
            <person name="Linton E."/>
            <person name="Llaca V."/>
            <person name="Song R."/>
            <person name="Tanyolac B."/>
            <person name="Young S."/>
            <person name="Ho-Il K."/>
            <person name="Hahn J.H."/>
            <person name="Sangsakoo G."/>
            <person name="Vanavichit A."/>
            <person name="de Mattos Luiz.A.T."/>
            <person name="Zimmer P.D."/>
            <person name="Malone G."/>
            <person name="Dellagostin O."/>
            <person name="de Oliveira A.C."/>
            <person name="Bevan M."/>
            <person name="Bancroft I."/>
            <person name="Minx P."/>
            <person name="Cordum H."/>
            <person name="Wilson R."/>
            <person name="Cheng Z."/>
            <person name="Jin W."/>
            <person name="Jiang J."/>
            <person name="Leong S.A."/>
            <person name="Iwama H."/>
            <person name="Gojobori T."/>
            <person name="Itoh T."/>
            <person name="Niimura Y."/>
            <person name="Fujii Y."/>
            <person name="Habara T."/>
            <person name="Sakai H."/>
            <person name="Sato Y."/>
            <person name="Wilson G."/>
            <person name="Kumar K."/>
            <person name="McCouch S."/>
            <person name="Juretic N."/>
            <person name="Hoen D."/>
            <person name="Wright S."/>
            <person name="Bruskiewich R."/>
            <person name="Bureau T."/>
            <person name="Miyao A."/>
            <person name="Hirochika H."/>
            <person name="Nishikawa T."/>
            <person name="Kadowaki K."/>
            <person name="Sugiura M."/>
            <person name="Burr B."/>
            <person name="Sasaki T."/>
        </authorList>
    </citation>
    <scope>NUCLEOTIDE SEQUENCE [LARGE SCALE GENOMIC DNA]</scope>
    <source>
        <strain evidence="2">cv. Nipponbare</strain>
    </source>
</reference>
<name>A0A0P0VK60_ORYSJ</name>
<dbReference type="PaxDb" id="39947-A0A0P0VK60"/>
<keyword evidence="2" id="KW-1185">Reference proteome</keyword>
<dbReference type="Gramene" id="Os02t0549401-00">
    <property type="protein sequence ID" value="Os02t0549401-00"/>
    <property type="gene ID" value="Os02g0549401"/>
</dbReference>
<proteinExistence type="predicted"/>
<gene>
    <name evidence="1" type="ordered locus">Os02g0549401</name>
    <name evidence="1" type="ORF">OSNPB_020549401</name>
</gene>
<protein>
    <submittedName>
        <fullName evidence="1">Os02g0549401 protein</fullName>
    </submittedName>
</protein>